<feature type="region of interest" description="Disordered" evidence="1">
    <location>
        <begin position="22"/>
        <end position="45"/>
    </location>
</feature>
<dbReference type="EMBL" id="LFMI01000038">
    <property type="protein sequence ID" value="OTA00128.1"/>
    <property type="molecule type" value="Genomic_DNA"/>
</dbReference>
<protein>
    <submittedName>
        <fullName evidence="2">Uncharacterized protein</fullName>
    </submittedName>
</protein>
<dbReference type="AlphaFoldDB" id="A0A2H2YZY9"/>
<dbReference type="OrthoDB" id="4658369at2759"/>
<name>A0A2H2YZY9_TRIPA</name>
<reference evidence="2 3" key="1">
    <citation type="journal article" date="2015" name="Genome Announc.">
        <title>Genome sequence and annotation of Trichoderma parareesei, the ancestor of the cellulase producer Trichoderma reesei.</title>
        <authorList>
            <person name="Yang D."/>
            <person name="Pomraning K."/>
            <person name="Kopchinskiy A."/>
            <person name="Karimi Aghcheh R."/>
            <person name="Atanasova L."/>
            <person name="Chenthamara K."/>
            <person name="Baker S.E."/>
            <person name="Zhang R."/>
            <person name="Shen Q."/>
            <person name="Freitag M."/>
            <person name="Kubicek C.P."/>
            <person name="Druzhinina I.S."/>
        </authorList>
    </citation>
    <scope>NUCLEOTIDE SEQUENCE [LARGE SCALE GENOMIC DNA]</scope>
    <source>
        <strain evidence="2 3">CBS 125925</strain>
    </source>
</reference>
<dbReference type="Proteomes" id="UP000219286">
    <property type="component" value="Unassembled WGS sequence"/>
</dbReference>
<proteinExistence type="predicted"/>
<evidence type="ECO:0000313" key="2">
    <source>
        <dbReference type="EMBL" id="OTA00128.1"/>
    </source>
</evidence>
<comment type="caution">
    <text evidence="2">The sequence shown here is derived from an EMBL/GenBank/DDBJ whole genome shotgun (WGS) entry which is preliminary data.</text>
</comment>
<evidence type="ECO:0000256" key="1">
    <source>
        <dbReference type="SAM" id="MobiDB-lite"/>
    </source>
</evidence>
<organism evidence="2 3">
    <name type="scientific">Trichoderma parareesei</name>
    <name type="common">Filamentous fungus</name>
    <dbReference type="NCBI Taxonomy" id="858221"/>
    <lineage>
        <taxon>Eukaryota</taxon>
        <taxon>Fungi</taxon>
        <taxon>Dikarya</taxon>
        <taxon>Ascomycota</taxon>
        <taxon>Pezizomycotina</taxon>
        <taxon>Sordariomycetes</taxon>
        <taxon>Hypocreomycetidae</taxon>
        <taxon>Hypocreales</taxon>
        <taxon>Hypocreaceae</taxon>
        <taxon>Trichoderma</taxon>
    </lineage>
</organism>
<gene>
    <name evidence="2" type="ORF">A9Z42_0043950</name>
</gene>
<evidence type="ECO:0000313" key="3">
    <source>
        <dbReference type="Proteomes" id="UP000219286"/>
    </source>
</evidence>
<feature type="compositionally biased region" description="Pro residues" evidence="1">
    <location>
        <begin position="192"/>
        <end position="206"/>
    </location>
</feature>
<feature type="compositionally biased region" description="Polar residues" evidence="1">
    <location>
        <begin position="221"/>
        <end position="233"/>
    </location>
</feature>
<feature type="region of interest" description="Disordered" evidence="1">
    <location>
        <begin position="113"/>
        <end position="323"/>
    </location>
</feature>
<keyword evidence="3" id="KW-1185">Reference proteome</keyword>
<feature type="compositionally biased region" description="Polar residues" evidence="1">
    <location>
        <begin position="140"/>
        <end position="150"/>
    </location>
</feature>
<sequence>MPSLTLPTSASTETLLLKCQKETHKSPLPPTWTSHPPNQEIHPPPNTLALAIRIDAAFPTSIRFYESATNRPVGAVGPEFRGSLVLVPWRPGLKFVVAPSCRRSNGCLVGVIREQGKGGTPRGDTTTPVETSPRMGPSRGATTPVETSPQVVLDGASEEPPQVTSMEPLREHPQAVPKKNPKQTPQAVPEISPMPSPKTTPKPTPTSIPKITANMKAKITPKTSPNAPTTMKTTGIRGRSNSKRKSLIPVAIPKKSSTSSGPDGKAAHNGEEDEGEEERHSPRHGTAIPSPVSSGGSRKRKHVSFDDAIVTGKRSIRMAVLGH</sequence>
<accession>A0A2H2YZY9</accession>